<feature type="transmembrane region" description="Helical" evidence="6">
    <location>
        <begin position="6"/>
        <end position="29"/>
    </location>
</feature>
<evidence type="ECO:0000256" key="4">
    <source>
        <dbReference type="ARBA" id="ARBA00022989"/>
    </source>
</evidence>
<dbReference type="EMBL" id="BGZJ01000002">
    <property type="protein sequence ID" value="GBO94886.1"/>
    <property type="molecule type" value="Genomic_DNA"/>
</dbReference>
<dbReference type="GO" id="GO:0005886">
    <property type="term" value="C:plasma membrane"/>
    <property type="evidence" value="ECO:0007669"/>
    <property type="project" value="UniProtKB-SubCell"/>
</dbReference>
<evidence type="ECO:0000256" key="1">
    <source>
        <dbReference type="ARBA" id="ARBA00004651"/>
    </source>
</evidence>
<dbReference type="Pfam" id="PF01810">
    <property type="entry name" value="LysE"/>
    <property type="match status" value="1"/>
</dbReference>
<keyword evidence="5 6" id="KW-0472">Membrane</keyword>
<evidence type="ECO:0000256" key="2">
    <source>
        <dbReference type="ARBA" id="ARBA00022475"/>
    </source>
</evidence>
<dbReference type="PANTHER" id="PTHR30086:SF20">
    <property type="entry name" value="ARGININE EXPORTER PROTEIN ARGO-RELATED"/>
    <property type="match status" value="1"/>
</dbReference>
<keyword evidence="4 6" id="KW-1133">Transmembrane helix</keyword>
<dbReference type="RefSeq" id="WP_116271069.1">
    <property type="nucleotide sequence ID" value="NZ_BGZJ01000002.1"/>
</dbReference>
<dbReference type="GO" id="GO:0015171">
    <property type="term" value="F:amino acid transmembrane transporter activity"/>
    <property type="evidence" value="ECO:0007669"/>
    <property type="project" value="TreeGrafter"/>
</dbReference>
<sequence length="211" mass="22218">MFGIENYAGFLAAGVLLNMLPGVDSVYVLTRSAAEGKRVGVASVFGISTGVLFHTTLVALGLSAVLAASPKAFFAVKLAGAAYLLWLGIKTFREKGSFIPTESAEPKKTGLWGAYLQGFLTNALNPKVALFFLAFMPAFVSPTNTYGPLPFLLLGLTFFVTGTLWCLVLVAAGAALKKLLERSATAARRTKNASAAIYCLLGLNVLFARAG</sequence>
<feature type="transmembrane region" description="Helical" evidence="6">
    <location>
        <begin position="41"/>
        <end position="66"/>
    </location>
</feature>
<evidence type="ECO:0000256" key="3">
    <source>
        <dbReference type="ARBA" id="ARBA00022692"/>
    </source>
</evidence>
<gene>
    <name evidence="7" type="ORF">MESMUL_22400</name>
</gene>
<proteinExistence type="predicted"/>
<dbReference type="Proteomes" id="UP000266091">
    <property type="component" value="Unassembled WGS sequence"/>
</dbReference>
<evidence type="ECO:0000256" key="5">
    <source>
        <dbReference type="ARBA" id="ARBA00023136"/>
    </source>
</evidence>
<evidence type="ECO:0000256" key="6">
    <source>
        <dbReference type="SAM" id="Phobius"/>
    </source>
</evidence>
<organism evidence="7 8">
    <name type="scientific">Mesosutterella multiformis</name>
    <dbReference type="NCBI Taxonomy" id="2259133"/>
    <lineage>
        <taxon>Bacteria</taxon>
        <taxon>Pseudomonadati</taxon>
        <taxon>Pseudomonadota</taxon>
        <taxon>Betaproteobacteria</taxon>
        <taxon>Burkholderiales</taxon>
        <taxon>Sutterellaceae</taxon>
        <taxon>Mesosutterella</taxon>
    </lineage>
</organism>
<comment type="subcellular location">
    <subcellularLocation>
        <location evidence="1">Cell membrane</location>
        <topology evidence="1">Multi-pass membrane protein</topology>
    </subcellularLocation>
</comment>
<dbReference type="OrthoDB" id="9784202at2"/>
<keyword evidence="3 6" id="KW-0812">Transmembrane</keyword>
<feature type="transmembrane region" description="Helical" evidence="6">
    <location>
        <begin position="110"/>
        <end position="139"/>
    </location>
</feature>
<protein>
    <submittedName>
        <fullName evidence="7">Lysine transporter LysE</fullName>
    </submittedName>
</protein>
<name>A0A388SF22_9BURK</name>
<dbReference type="InterPro" id="IPR001123">
    <property type="entry name" value="LeuE-type"/>
</dbReference>
<comment type="caution">
    <text evidence="7">The sequence shown here is derived from an EMBL/GenBank/DDBJ whole genome shotgun (WGS) entry which is preliminary data.</text>
</comment>
<reference evidence="7 8" key="1">
    <citation type="journal article" date="2018" name="Int. J. Syst. Evol. Microbiol.">
        <title>Mesosutterella multiformis gen. nov., sp. nov., a member of the family Sutterellaceae and Sutterella megalosphaeroides sp. nov., isolated from human faeces.</title>
        <authorList>
            <person name="Sakamoto M."/>
            <person name="Ikeyama N."/>
            <person name="Kunihiro T."/>
            <person name="Iino T."/>
            <person name="Yuki M."/>
            <person name="Ohkuma M."/>
        </authorList>
    </citation>
    <scope>NUCLEOTIDE SEQUENCE [LARGE SCALE GENOMIC DNA]</scope>
    <source>
        <strain evidence="7 8">4NBBH2</strain>
    </source>
</reference>
<accession>A0A388SF22</accession>
<feature type="transmembrane region" description="Helical" evidence="6">
    <location>
        <begin position="193"/>
        <end position="210"/>
    </location>
</feature>
<keyword evidence="8" id="KW-1185">Reference proteome</keyword>
<accession>A0A401LJ35</accession>
<dbReference type="AlphaFoldDB" id="A0A388SF22"/>
<evidence type="ECO:0000313" key="8">
    <source>
        <dbReference type="Proteomes" id="UP000266091"/>
    </source>
</evidence>
<evidence type="ECO:0000313" key="7">
    <source>
        <dbReference type="EMBL" id="GBO94886.1"/>
    </source>
</evidence>
<keyword evidence="2" id="KW-1003">Cell membrane</keyword>
<dbReference type="PANTHER" id="PTHR30086">
    <property type="entry name" value="ARGININE EXPORTER PROTEIN ARGO"/>
    <property type="match status" value="1"/>
</dbReference>
<feature type="transmembrane region" description="Helical" evidence="6">
    <location>
        <begin position="151"/>
        <end position="172"/>
    </location>
</feature>
<dbReference type="PIRSF" id="PIRSF006324">
    <property type="entry name" value="LeuE"/>
    <property type="match status" value="1"/>
</dbReference>